<evidence type="ECO:0000313" key="2">
    <source>
        <dbReference type="Proteomes" id="UP000192521"/>
    </source>
</evidence>
<accession>A0ABX3UGT0</accession>
<dbReference type="Proteomes" id="UP000192521">
    <property type="component" value="Unassembled WGS sequence"/>
</dbReference>
<keyword evidence="2" id="KW-1185">Reference proteome</keyword>
<name>A0ABX3UGT0_KLUIN</name>
<comment type="caution">
    <text evidence="1">The sequence shown here is derived from an EMBL/GenBank/DDBJ whole genome shotgun (WGS) entry which is preliminary data.</text>
</comment>
<organism evidence="1 2">
    <name type="scientific">Kluyvera intermedia</name>
    <name type="common">Enterobacter intermedius</name>
    <dbReference type="NCBI Taxonomy" id="61648"/>
    <lineage>
        <taxon>Bacteria</taxon>
        <taxon>Pseudomonadati</taxon>
        <taxon>Pseudomonadota</taxon>
        <taxon>Gammaproteobacteria</taxon>
        <taxon>Enterobacterales</taxon>
        <taxon>Enterobacteriaceae</taxon>
        <taxon>Kluyvera</taxon>
    </lineage>
</organism>
<sequence length="94" mass="10377">MAVGYPKSLLHDNAMPHIKEAAITCLLISVNLFTIININVNAAGDIKALSGLRLFPGVTLSNKTIFNVSKVQIIKKEQNREKITEITAFELLEK</sequence>
<protein>
    <submittedName>
        <fullName evidence="1">Uncharacterized protein</fullName>
    </submittedName>
</protein>
<evidence type="ECO:0000313" key="1">
    <source>
        <dbReference type="EMBL" id="ORJ50327.1"/>
    </source>
</evidence>
<gene>
    <name evidence="1" type="ORF">B2M27_11030</name>
</gene>
<reference evidence="1 2" key="1">
    <citation type="submission" date="2017-02" db="EMBL/GenBank/DDBJ databases">
        <title>Draft genome sequence of a Kluyvera intermedia isolate from a patient with a pancreatic abscess.</title>
        <authorList>
            <person name="Thele R."/>
        </authorList>
    </citation>
    <scope>NUCLEOTIDE SEQUENCE [LARGE SCALE GENOMIC DNA]</scope>
    <source>
        <strain evidence="1 2">FOSA7093</strain>
    </source>
</reference>
<proteinExistence type="predicted"/>
<dbReference type="EMBL" id="MWPR01000013">
    <property type="protein sequence ID" value="ORJ50327.1"/>
    <property type="molecule type" value="Genomic_DNA"/>
</dbReference>